<feature type="compositionally biased region" description="Pro residues" evidence="1">
    <location>
        <begin position="16"/>
        <end position="30"/>
    </location>
</feature>
<sequence>MDGIPVTPGEDAGSPAPGPAPDGTAPPPTGHPEVDAALAPVAELATTPLEEHAELYETVHARLSAALEAEPRAVPAALRPDAPGRAPEQDAEP</sequence>
<comment type="caution">
    <text evidence="2">The sequence shown here is derived from an EMBL/GenBank/DDBJ whole genome shotgun (WGS) entry which is preliminary data.</text>
</comment>
<dbReference type="AlphaFoldDB" id="A0A2N4T4A1"/>
<reference evidence="2 3" key="1">
    <citation type="submission" date="2015-12" db="EMBL/GenBank/DDBJ databases">
        <authorList>
            <person name="Shamseldin A."/>
            <person name="Moawad H."/>
            <person name="Abd El-Rahim W.M."/>
            <person name="Sadowsky M.J."/>
        </authorList>
    </citation>
    <scope>NUCLEOTIDE SEQUENCE [LARGE SCALE GENOMIC DNA]</scope>
    <source>
        <strain evidence="2 3">S43</strain>
    </source>
</reference>
<evidence type="ECO:0000256" key="1">
    <source>
        <dbReference type="SAM" id="MobiDB-lite"/>
    </source>
</evidence>
<protein>
    <submittedName>
        <fullName evidence="2">Uncharacterized protein</fullName>
    </submittedName>
</protein>
<dbReference type="EMBL" id="LOMZ01000001">
    <property type="protein sequence ID" value="PLC13051.1"/>
    <property type="molecule type" value="Genomic_DNA"/>
</dbReference>
<feature type="region of interest" description="Disordered" evidence="1">
    <location>
        <begin position="1"/>
        <end position="34"/>
    </location>
</feature>
<name>A0A2N4T4A1_9MICC</name>
<proteinExistence type="predicted"/>
<feature type="region of interest" description="Disordered" evidence="1">
    <location>
        <begin position="70"/>
        <end position="93"/>
    </location>
</feature>
<gene>
    <name evidence="2" type="ORF">AUQ48_13505</name>
</gene>
<organism evidence="2 3">
    <name type="scientific">Kocuria flava</name>
    <dbReference type="NCBI Taxonomy" id="446860"/>
    <lineage>
        <taxon>Bacteria</taxon>
        <taxon>Bacillati</taxon>
        <taxon>Actinomycetota</taxon>
        <taxon>Actinomycetes</taxon>
        <taxon>Micrococcales</taxon>
        <taxon>Micrococcaceae</taxon>
        <taxon>Kocuria</taxon>
    </lineage>
</organism>
<evidence type="ECO:0000313" key="2">
    <source>
        <dbReference type="EMBL" id="PLC13051.1"/>
    </source>
</evidence>
<accession>A0A2N4T4A1</accession>
<dbReference type="Proteomes" id="UP000234632">
    <property type="component" value="Unassembled WGS sequence"/>
</dbReference>
<evidence type="ECO:0000313" key="3">
    <source>
        <dbReference type="Proteomes" id="UP000234632"/>
    </source>
</evidence>